<feature type="chain" id="PRO_5002070754" evidence="1">
    <location>
        <begin position="20"/>
        <end position="237"/>
    </location>
</feature>
<feature type="signal peptide" evidence="1">
    <location>
        <begin position="1"/>
        <end position="19"/>
    </location>
</feature>
<accession>A0A0A9YGH3</accession>
<name>A0A0A9YGH3_LYGHE</name>
<dbReference type="GO" id="GO:0030246">
    <property type="term" value="F:carbohydrate binding"/>
    <property type="evidence" value="ECO:0007669"/>
    <property type="project" value="UniProtKB-KW"/>
</dbReference>
<evidence type="ECO:0000259" key="2">
    <source>
        <dbReference type="PROSITE" id="PS50228"/>
    </source>
</evidence>
<dbReference type="Pfam" id="PF02140">
    <property type="entry name" value="SUEL_Lectin"/>
    <property type="match status" value="2"/>
</dbReference>
<dbReference type="PANTHER" id="PTHR46780">
    <property type="entry name" value="PROTEIN EVA-1"/>
    <property type="match status" value="1"/>
</dbReference>
<evidence type="ECO:0000313" key="3">
    <source>
        <dbReference type="EMBL" id="JAG30741.1"/>
    </source>
</evidence>
<protein>
    <submittedName>
        <fullName evidence="3">L-rhamnose-binding lectin CSL2</fullName>
    </submittedName>
</protein>
<reference evidence="3" key="1">
    <citation type="journal article" date="2014" name="PLoS ONE">
        <title>Transcriptome-Based Identification of ABC Transporters in the Western Tarnished Plant Bug Lygus hesperus.</title>
        <authorList>
            <person name="Hull J.J."/>
            <person name="Chaney K."/>
            <person name="Geib S.M."/>
            <person name="Fabrick J.A."/>
            <person name="Brent C.S."/>
            <person name="Walsh D."/>
            <person name="Lavine L.C."/>
        </authorList>
    </citation>
    <scope>NUCLEOTIDE SEQUENCE</scope>
</reference>
<feature type="domain" description="SUEL-type lectin" evidence="2">
    <location>
        <begin position="137"/>
        <end position="232"/>
    </location>
</feature>
<gene>
    <name evidence="3" type="primary">CSL2</name>
    <name evidence="3" type="ORF">CM83_26567</name>
</gene>
<dbReference type="Gene3D" id="2.60.120.740">
    <property type="match status" value="2"/>
</dbReference>
<organism evidence="3">
    <name type="scientific">Lygus hesperus</name>
    <name type="common">Western plant bug</name>
    <dbReference type="NCBI Taxonomy" id="30085"/>
    <lineage>
        <taxon>Eukaryota</taxon>
        <taxon>Metazoa</taxon>
        <taxon>Ecdysozoa</taxon>
        <taxon>Arthropoda</taxon>
        <taxon>Hexapoda</taxon>
        <taxon>Insecta</taxon>
        <taxon>Pterygota</taxon>
        <taxon>Neoptera</taxon>
        <taxon>Paraneoptera</taxon>
        <taxon>Hemiptera</taxon>
        <taxon>Heteroptera</taxon>
        <taxon>Panheteroptera</taxon>
        <taxon>Cimicomorpha</taxon>
        <taxon>Miridae</taxon>
        <taxon>Mirini</taxon>
        <taxon>Lygus</taxon>
    </lineage>
</organism>
<dbReference type="EMBL" id="GBHO01012863">
    <property type="protein sequence ID" value="JAG30741.1"/>
    <property type="molecule type" value="Transcribed_RNA"/>
</dbReference>
<evidence type="ECO:0000256" key="1">
    <source>
        <dbReference type="SAM" id="SignalP"/>
    </source>
</evidence>
<proteinExistence type="predicted"/>
<dbReference type="InterPro" id="IPR043159">
    <property type="entry name" value="Lectin_gal-bd_sf"/>
</dbReference>
<reference evidence="3" key="2">
    <citation type="submission" date="2014-07" db="EMBL/GenBank/DDBJ databases">
        <authorList>
            <person name="Hull J."/>
        </authorList>
    </citation>
    <scope>NUCLEOTIDE SEQUENCE</scope>
</reference>
<dbReference type="PROSITE" id="PS50228">
    <property type="entry name" value="SUEL_LECTIN"/>
    <property type="match status" value="2"/>
</dbReference>
<dbReference type="CDD" id="cd22823">
    <property type="entry name" value="Gal_Rha_Lectin"/>
    <property type="match status" value="1"/>
</dbReference>
<dbReference type="AlphaFoldDB" id="A0A0A9YGH3"/>
<keyword evidence="1" id="KW-0732">Signal</keyword>
<keyword evidence="3" id="KW-0430">Lectin</keyword>
<feature type="domain" description="SUEL-type lectin" evidence="2">
    <location>
        <begin position="38"/>
        <end position="127"/>
    </location>
</feature>
<dbReference type="InterPro" id="IPR000922">
    <property type="entry name" value="Lectin_gal-bd_dom"/>
</dbReference>
<sequence length="237" mass="27254">MIFSRIYFMMVTILLEVHSIVDHREKTAFFSKTYTKTVCENEVVELKCAEGMIEVIDAYFGRISAKKCYDGPSADEFDCPSPEGSTHKVQIECNYKRACSIPANIYFFTSGCEMNVSKYLDVTWTCVEGPPYFNRYACEHKELEINCKKKFIKIYEAFYGRTDVFKCNEKANVTVDTNTCLSKVAKTTFEVVKRCEDRHHCKLKVENDVINSCCDDPCPGIPKFLDVNYFCLSSDEL</sequence>